<keyword evidence="6" id="KW-1185">Reference proteome</keyword>
<dbReference type="PROSITE" id="PS50067">
    <property type="entry name" value="KINESIN_MOTOR_2"/>
    <property type="match status" value="1"/>
</dbReference>
<dbReference type="InterPro" id="IPR027417">
    <property type="entry name" value="P-loop_NTPase"/>
</dbReference>
<evidence type="ECO:0000313" key="6">
    <source>
        <dbReference type="Proteomes" id="UP001202328"/>
    </source>
</evidence>
<feature type="region of interest" description="Disordered" evidence="3">
    <location>
        <begin position="275"/>
        <end position="345"/>
    </location>
</feature>
<organism evidence="5 6">
    <name type="scientific">Papaver atlanticum</name>
    <dbReference type="NCBI Taxonomy" id="357466"/>
    <lineage>
        <taxon>Eukaryota</taxon>
        <taxon>Viridiplantae</taxon>
        <taxon>Streptophyta</taxon>
        <taxon>Embryophyta</taxon>
        <taxon>Tracheophyta</taxon>
        <taxon>Spermatophyta</taxon>
        <taxon>Magnoliopsida</taxon>
        <taxon>Ranunculales</taxon>
        <taxon>Papaveraceae</taxon>
        <taxon>Papaveroideae</taxon>
        <taxon>Papaver</taxon>
    </lineage>
</organism>
<evidence type="ECO:0000256" key="1">
    <source>
        <dbReference type="ARBA" id="ARBA00023175"/>
    </source>
</evidence>
<comment type="caution">
    <text evidence="2">Lacks conserved residue(s) required for the propagation of feature annotation.</text>
</comment>
<dbReference type="SMART" id="SM00129">
    <property type="entry name" value="KISc"/>
    <property type="match status" value="1"/>
</dbReference>
<dbReference type="SUPFAM" id="SSF52540">
    <property type="entry name" value="P-loop containing nucleoside triphosphate hydrolases"/>
    <property type="match status" value="1"/>
</dbReference>
<dbReference type="InterPro" id="IPR001752">
    <property type="entry name" value="Kinesin_motor_dom"/>
</dbReference>
<sequence length="345" mass="37953">MEFLIKVSFIEIYREQVYDLLKPKLPISKRKRTVAKVAAPAKEPLRIQGPKGVFTIPDVTEPEVRTKQQMASFFSQGSSARATGSTNMNSESSLSHAIFTISMEQRRSTCIPGDDPGDGILRAKLLLVDLAGSGSASGTDGLRQEEGISINKGILALEQVISALGERKEGGHVRYLDSTLTRLLKDSLGGNSKTVMIACVSPANSNARATQITLIYASCARNIQNKKNSTTQMQRKDNFPVLQARNGELDLKLHHAQVEKDKSWAEIDAVHGDEIADDVYGDETGAVQGDETDDDSLRSSKRQKRSPPVEKIITKRGRGHPPKPKKKKPIGRPRKRHVGRPKKVR</sequence>
<evidence type="ECO:0000313" key="5">
    <source>
        <dbReference type="EMBL" id="KAI3945066.1"/>
    </source>
</evidence>
<dbReference type="PRINTS" id="PR00380">
    <property type="entry name" value="KINESINHEAVY"/>
</dbReference>
<dbReference type="PANTHER" id="PTHR47969">
    <property type="entry name" value="CHROMOSOME-ASSOCIATED KINESIN KIF4A-RELATED"/>
    <property type="match status" value="1"/>
</dbReference>
<dbReference type="AlphaFoldDB" id="A0AAD4XT43"/>
<evidence type="ECO:0000256" key="2">
    <source>
        <dbReference type="PROSITE-ProRule" id="PRU00283"/>
    </source>
</evidence>
<reference evidence="5" key="1">
    <citation type="submission" date="2022-04" db="EMBL/GenBank/DDBJ databases">
        <title>A functionally conserved STORR gene fusion in Papaver species that diverged 16.8 million years ago.</title>
        <authorList>
            <person name="Catania T."/>
        </authorList>
    </citation>
    <scope>NUCLEOTIDE SEQUENCE</scope>
    <source>
        <strain evidence="5">S-188037</strain>
    </source>
</reference>
<dbReference type="InterPro" id="IPR027640">
    <property type="entry name" value="Kinesin-like_fam"/>
</dbReference>
<dbReference type="EMBL" id="JAJJMB010003897">
    <property type="protein sequence ID" value="KAI3945066.1"/>
    <property type="molecule type" value="Genomic_DNA"/>
</dbReference>
<dbReference type="GO" id="GO:0008017">
    <property type="term" value="F:microtubule binding"/>
    <property type="evidence" value="ECO:0007669"/>
    <property type="project" value="InterPro"/>
</dbReference>
<dbReference type="Gene3D" id="3.40.850.10">
    <property type="entry name" value="Kinesin motor domain"/>
    <property type="match status" value="1"/>
</dbReference>
<dbReference type="Pfam" id="PF00225">
    <property type="entry name" value="Kinesin"/>
    <property type="match status" value="1"/>
</dbReference>
<dbReference type="GO" id="GO:0007052">
    <property type="term" value="P:mitotic spindle organization"/>
    <property type="evidence" value="ECO:0007669"/>
    <property type="project" value="TreeGrafter"/>
</dbReference>
<dbReference type="GO" id="GO:0051231">
    <property type="term" value="P:spindle elongation"/>
    <property type="evidence" value="ECO:0007669"/>
    <property type="project" value="TreeGrafter"/>
</dbReference>
<dbReference type="GO" id="GO:0003777">
    <property type="term" value="F:microtubule motor activity"/>
    <property type="evidence" value="ECO:0007669"/>
    <property type="project" value="InterPro"/>
</dbReference>
<gene>
    <name evidence="5" type="ORF">MKW98_009870</name>
</gene>
<feature type="compositionally biased region" description="Basic residues" evidence="3">
    <location>
        <begin position="314"/>
        <end position="345"/>
    </location>
</feature>
<dbReference type="PANTHER" id="PTHR47969:SF6">
    <property type="entry name" value="KINESIN-LIKE PROTEIN KIN-4C"/>
    <property type="match status" value="1"/>
</dbReference>
<evidence type="ECO:0000256" key="3">
    <source>
        <dbReference type="SAM" id="MobiDB-lite"/>
    </source>
</evidence>
<comment type="similarity">
    <text evidence="2">Belongs to the TRAFAC class myosin-kinesin ATPase superfamily. Kinesin family.</text>
</comment>
<dbReference type="GO" id="GO:0005524">
    <property type="term" value="F:ATP binding"/>
    <property type="evidence" value="ECO:0007669"/>
    <property type="project" value="InterPro"/>
</dbReference>
<name>A0AAD4XT43_9MAGN</name>
<protein>
    <recommendedName>
        <fullName evidence="4">Kinesin motor domain-containing protein</fullName>
    </recommendedName>
</protein>
<dbReference type="InterPro" id="IPR036961">
    <property type="entry name" value="Kinesin_motor_dom_sf"/>
</dbReference>
<evidence type="ECO:0000259" key="4">
    <source>
        <dbReference type="PROSITE" id="PS50067"/>
    </source>
</evidence>
<dbReference type="Proteomes" id="UP001202328">
    <property type="component" value="Unassembled WGS sequence"/>
</dbReference>
<keyword evidence="1" id="KW-0505">Motor protein</keyword>
<dbReference type="GO" id="GO:0005875">
    <property type="term" value="C:microtubule associated complex"/>
    <property type="evidence" value="ECO:0007669"/>
    <property type="project" value="TreeGrafter"/>
</dbReference>
<comment type="caution">
    <text evidence="5">The sequence shown here is derived from an EMBL/GenBank/DDBJ whole genome shotgun (WGS) entry which is preliminary data.</text>
</comment>
<proteinExistence type="inferred from homology"/>
<dbReference type="GO" id="GO:0007018">
    <property type="term" value="P:microtubule-based movement"/>
    <property type="evidence" value="ECO:0007669"/>
    <property type="project" value="InterPro"/>
</dbReference>
<accession>A0AAD4XT43</accession>
<feature type="domain" description="Kinesin motor" evidence="4">
    <location>
        <begin position="1"/>
        <end position="223"/>
    </location>
</feature>